<keyword evidence="1" id="KW-0479">Metal-binding</keyword>
<feature type="compositionally biased region" description="Polar residues" evidence="6">
    <location>
        <begin position="228"/>
        <end position="241"/>
    </location>
</feature>
<feature type="compositionally biased region" description="Polar residues" evidence="6">
    <location>
        <begin position="310"/>
        <end position="322"/>
    </location>
</feature>
<evidence type="ECO:0000256" key="6">
    <source>
        <dbReference type="SAM" id="MobiDB-lite"/>
    </source>
</evidence>
<accession>A0A2X0NMX4</accession>
<protein>
    <submittedName>
        <fullName evidence="8">BQ5605_C010g06131 protein</fullName>
    </submittedName>
</protein>
<feature type="region of interest" description="Disordered" evidence="6">
    <location>
        <begin position="89"/>
        <end position="132"/>
    </location>
</feature>
<feature type="compositionally biased region" description="Polar residues" evidence="6">
    <location>
        <begin position="834"/>
        <end position="844"/>
    </location>
</feature>
<dbReference type="InterPro" id="IPR036236">
    <property type="entry name" value="Znf_C2H2_sf"/>
</dbReference>
<feature type="compositionally biased region" description="Polar residues" evidence="6">
    <location>
        <begin position="549"/>
        <end position="565"/>
    </location>
</feature>
<keyword evidence="9" id="KW-1185">Reference proteome</keyword>
<feature type="region of interest" description="Disordered" evidence="6">
    <location>
        <begin position="18"/>
        <end position="70"/>
    </location>
</feature>
<feature type="region of interest" description="Disordered" evidence="6">
    <location>
        <begin position="225"/>
        <end position="250"/>
    </location>
</feature>
<feature type="compositionally biased region" description="Low complexity" evidence="6">
    <location>
        <begin position="532"/>
        <end position="548"/>
    </location>
</feature>
<proteinExistence type="predicted"/>
<dbReference type="Pfam" id="PF00096">
    <property type="entry name" value="zf-C2H2"/>
    <property type="match status" value="1"/>
</dbReference>
<keyword evidence="2" id="KW-0677">Repeat</keyword>
<dbReference type="Gene3D" id="3.30.160.60">
    <property type="entry name" value="Classic Zinc Finger"/>
    <property type="match status" value="2"/>
</dbReference>
<dbReference type="SMART" id="SM00355">
    <property type="entry name" value="ZnF_C2H2"/>
    <property type="match status" value="3"/>
</dbReference>
<feature type="domain" description="C2H2-type" evidence="7">
    <location>
        <begin position="900"/>
        <end position="927"/>
    </location>
</feature>
<dbReference type="PROSITE" id="PS00028">
    <property type="entry name" value="ZINC_FINGER_C2H2_1"/>
    <property type="match status" value="2"/>
</dbReference>
<dbReference type="GO" id="GO:0005634">
    <property type="term" value="C:nucleus"/>
    <property type="evidence" value="ECO:0007669"/>
    <property type="project" value="TreeGrafter"/>
</dbReference>
<dbReference type="GO" id="GO:0008270">
    <property type="term" value="F:zinc ion binding"/>
    <property type="evidence" value="ECO:0007669"/>
    <property type="project" value="UniProtKB-KW"/>
</dbReference>
<dbReference type="SUPFAM" id="SSF57667">
    <property type="entry name" value="beta-beta-alpha zinc fingers"/>
    <property type="match status" value="2"/>
</dbReference>
<evidence type="ECO:0000256" key="2">
    <source>
        <dbReference type="ARBA" id="ARBA00022737"/>
    </source>
</evidence>
<feature type="region of interest" description="Disordered" evidence="6">
    <location>
        <begin position="265"/>
        <end position="421"/>
    </location>
</feature>
<dbReference type="EMBL" id="FQNC01000012">
    <property type="protein sequence ID" value="SGY14293.1"/>
    <property type="molecule type" value="Genomic_DNA"/>
</dbReference>
<dbReference type="InterPro" id="IPR013087">
    <property type="entry name" value="Znf_C2H2_type"/>
</dbReference>
<reference evidence="8 9" key="1">
    <citation type="submission" date="2016-11" db="EMBL/GenBank/DDBJ databases">
        <authorList>
            <person name="Jaros S."/>
            <person name="Januszkiewicz K."/>
            <person name="Wedrychowicz H."/>
        </authorList>
    </citation>
    <scope>NUCLEOTIDE SEQUENCE [LARGE SCALE GENOMIC DNA]</scope>
</reference>
<feature type="region of interest" description="Disordered" evidence="6">
    <location>
        <begin position="694"/>
        <end position="715"/>
    </location>
</feature>
<evidence type="ECO:0000256" key="3">
    <source>
        <dbReference type="ARBA" id="ARBA00022771"/>
    </source>
</evidence>
<feature type="compositionally biased region" description="Low complexity" evidence="6">
    <location>
        <begin position="26"/>
        <end position="41"/>
    </location>
</feature>
<evidence type="ECO:0000256" key="5">
    <source>
        <dbReference type="PROSITE-ProRule" id="PRU00042"/>
    </source>
</evidence>
<feature type="compositionally biased region" description="Basic and acidic residues" evidence="6">
    <location>
        <begin position="801"/>
        <end position="813"/>
    </location>
</feature>
<feature type="compositionally biased region" description="Basic and acidic residues" evidence="6">
    <location>
        <begin position="286"/>
        <end position="296"/>
    </location>
</feature>
<dbReference type="STRING" id="796604.A0A2X0NMX4"/>
<feature type="domain" description="C2H2-type" evidence="7">
    <location>
        <begin position="928"/>
        <end position="957"/>
    </location>
</feature>
<gene>
    <name evidence="8" type="primary">BQ5605_C010g06131</name>
    <name evidence="8" type="ORF">BQ5605_C010G06131</name>
</gene>
<feature type="region of interest" description="Disordered" evidence="6">
    <location>
        <begin position="788"/>
        <end position="879"/>
    </location>
</feature>
<sequence>MGPDDELSQLRHTMMINKANPAFSGSLSSMQQQHAHSSAAHGAPQVGPTLSFPSLSSLVQPDRTSGGASLTSDDIINVLRRGDLSSTSYMTAAGSSSSSNNRNNGSTGSSPLPISFASTSSPDPSSSRSASMPLHQYSLQQHDQQQQMQQMQQFQLQLQLQHQHHQHQLQQQQQQHLQQQQQQYDLNAFDDAAFPLDSAYAFGTPSYAGSFVGSYESSAQFNHDHFSEPSSYNNESGTSAMQGRGPPSAFDYYYQQELSNQDVFQPLPFLTPNDPSSAYSSSGSQYRDRSADHDDAASSYAPSEAGDSVAGSTSGAPASGTQMDFDFDFDPVIADRTRSESPFQYGGSAGTSANASAKASARGSASSRSRPSSSMSPTRQETETELADLTRLREQATVLATSRRPSSAPRSGTGSFNRGKASPGVLFASGMLSESPPASGAMSDYRFSPPALTPLAIPSDGPSFNITQPTPHTARPKEKGQPTLELERMLGMNEWPAKADQNALFFDFTPRPIAPGTRQFPPTQPASADQGATAAESLARSSSAAGSSTLPLSYSPQPPNNSSFRPSLAPYQPPPMRKRSQSDPAISPTSAYPPASKFPILGLTPASTGAGPTAAPYAYFYPSLAPGGQGQFVVPGPTISAAPLPMFWPQSTTIPPMAMNPLDALQTSVAPPAMHEYLNTPVFDGFDAFTPDPARQHSLDKRSRHSVSARRPFVGTPGYQEAGLLDQIARAEARATGANHRRSRSHTGYHDGSPGQEGDGLDGSAEGSRGSFSAFDAATLARIAVARDGSGRGSRTSSVDSSRKRSGDYRPERTASGSSSTSNSFLGPQHAPQFHQSPVASPSAWTEERRSSQSSVSDGGGQHLLEGRRRGTQPSLESKTTMATIQAAMRRRNPGVQAKFVCDLCGETFTRRYNLRGHQRAHRNEKPFICHHPGCDKAFARSHDCKRHELLHLNLRRYSCEPCKREFVRLDALQRHHRSDVGQACVEQLKAQGFLFAFDEPAPFDETAPFDEPALFDEPAEDVGLQT</sequence>
<organism evidence="8 9">
    <name type="scientific">Microbotryum silenes-dioicae</name>
    <dbReference type="NCBI Taxonomy" id="796604"/>
    <lineage>
        <taxon>Eukaryota</taxon>
        <taxon>Fungi</taxon>
        <taxon>Dikarya</taxon>
        <taxon>Basidiomycota</taxon>
        <taxon>Pucciniomycotina</taxon>
        <taxon>Microbotryomycetes</taxon>
        <taxon>Microbotryales</taxon>
        <taxon>Microbotryaceae</taxon>
        <taxon>Microbotryum</taxon>
    </lineage>
</organism>
<feature type="compositionally biased region" description="Low complexity" evidence="6">
    <location>
        <begin position="350"/>
        <end position="376"/>
    </location>
</feature>
<feature type="compositionally biased region" description="Low complexity" evidence="6">
    <location>
        <begin position="400"/>
        <end position="415"/>
    </location>
</feature>
<dbReference type="PANTHER" id="PTHR16515">
    <property type="entry name" value="PR DOMAIN ZINC FINGER PROTEIN"/>
    <property type="match status" value="1"/>
</dbReference>
<dbReference type="PROSITE" id="PS50157">
    <property type="entry name" value="ZINC_FINGER_C2H2_2"/>
    <property type="match status" value="3"/>
</dbReference>
<evidence type="ECO:0000256" key="1">
    <source>
        <dbReference type="ARBA" id="ARBA00022723"/>
    </source>
</evidence>
<evidence type="ECO:0000256" key="4">
    <source>
        <dbReference type="ARBA" id="ARBA00022833"/>
    </source>
</evidence>
<dbReference type="InterPro" id="IPR050331">
    <property type="entry name" value="Zinc_finger"/>
</dbReference>
<feature type="region of interest" description="Disordered" evidence="6">
    <location>
        <begin position="452"/>
        <end position="482"/>
    </location>
</feature>
<keyword evidence="4" id="KW-0862">Zinc</keyword>
<evidence type="ECO:0000313" key="9">
    <source>
        <dbReference type="Proteomes" id="UP000249464"/>
    </source>
</evidence>
<feature type="compositionally biased region" description="Polar residues" evidence="6">
    <location>
        <begin position="462"/>
        <end position="471"/>
    </location>
</feature>
<feature type="region of interest" description="Disordered" evidence="6">
    <location>
        <begin position="508"/>
        <end position="591"/>
    </location>
</feature>
<dbReference type="GO" id="GO:0010468">
    <property type="term" value="P:regulation of gene expression"/>
    <property type="evidence" value="ECO:0007669"/>
    <property type="project" value="TreeGrafter"/>
</dbReference>
<dbReference type="PANTHER" id="PTHR16515:SF58">
    <property type="entry name" value="ZINC FINGER PROTEIN 22"/>
    <property type="match status" value="1"/>
</dbReference>
<feature type="compositionally biased region" description="Polar residues" evidence="6">
    <location>
        <begin position="51"/>
        <end position="70"/>
    </location>
</feature>
<feature type="region of interest" description="Disordered" evidence="6">
    <location>
        <begin position="733"/>
        <end position="768"/>
    </location>
</feature>
<dbReference type="Proteomes" id="UP000249464">
    <property type="component" value="Unassembled WGS sequence"/>
</dbReference>
<keyword evidence="3 5" id="KW-0863">Zinc-finger</keyword>
<dbReference type="AlphaFoldDB" id="A0A2X0NMX4"/>
<feature type="domain" description="C2H2-type" evidence="7">
    <location>
        <begin position="958"/>
        <end position="985"/>
    </location>
</feature>
<name>A0A2X0NMX4_9BASI</name>
<evidence type="ECO:0000259" key="7">
    <source>
        <dbReference type="PROSITE" id="PS50157"/>
    </source>
</evidence>
<evidence type="ECO:0000313" key="8">
    <source>
        <dbReference type="EMBL" id="SGY14293.1"/>
    </source>
</evidence>